<evidence type="ECO:0000259" key="2">
    <source>
        <dbReference type="Pfam" id="PF20415"/>
    </source>
</evidence>
<organism evidence="3 4">
    <name type="scientific">Macrolepiota fuliginosa MF-IS2</name>
    <dbReference type="NCBI Taxonomy" id="1400762"/>
    <lineage>
        <taxon>Eukaryota</taxon>
        <taxon>Fungi</taxon>
        <taxon>Dikarya</taxon>
        <taxon>Basidiomycota</taxon>
        <taxon>Agaricomycotina</taxon>
        <taxon>Agaricomycetes</taxon>
        <taxon>Agaricomycetidae</taxon>
        <taxon>Agaricales</taxon>
        <taxon>Agaricineae</taxon>
        <taxon>Agaricaceae</taxon>
        <taxon>Macrolepiota</taxon>
    </lineage>
</organism>
<dbReference type="OrthoDB" id="3265169at2759"/>
<accession>A0A9P5XG35</accession>
<keyword evidence="4" id="KW-1185">Reference proteome</keyword>
<dbReference type="AlphaFoldDB" id="A0A9P5XG35"/>
<reference evidence="3" key="1">
    <citation type="submission" date="2020-11" db="EMBL/GenBank/DDBJ databases">
        <authorList>
            <consortium name="DOE Joint Genome Institute"/>
            <person name="Ahrendt S."/>
            <person name="Riley R."/>
            <person name="Andreopoulos W."/>
            <person name="Labutti K."/>
            <person name="Pangilinan J."/>
            <person name="Ruiz-Duenas F.J."/>
            <person name="Barrasa J.M."/>
            <person name="Sanchez-Garcia M."/>
            <person name="Camarero S."/>
            <person name="Miyauchi S."/>
            <person name="Serrano A."/>
            <person name="Linde D."/>
            <person name="Babiker R."/>
            <person name="Drula E."/>
            <person name="Ayuso-Fernandez I."/>
            <person name="Pacheco R."/>
            <person name="Padilla G."/>
            <person name="Ferreira P."/>
            <person name="Barriuso J."/>
            <person name="Kellner H."/>
            <person name="Castanera R."/>
            <person name="Alfaro M."/>
            <person name="Ramirez L."/>
            <person name="Pisabarro A.G."/>
            <person name="Kuo A."/>
            <person name="Tritt A."/>
            <person name="Lipzen A."/>
            <person name="He G."/>
            <person name="Yan M."/>
            <person name="Ng V."/>
            <person name="Cullen D."/>
            <person name="Martin F."/>
            <person name="Rosso M.-N."/>
            <person name="Henrissat B."/>
            <person name="Hibbett D."/>
            <person name="Martinez A.T."/>
            <person name="Grigoriev I.V."/>
        </authorList>
    </citation>
    <scope>NUCLEOTIDE SEQUENCE</scope>
    <source>
        <strain evidence="3">MF-IS2</strain>
    </source>
</reference>
<feature type="region of interest" description="Disordered" evidence="1">
    <location>
        <begin position="1"/>
        <end position="24"/>
    </location>
</feature>
<evidence type="ECO:0000256" key="1">
    <source>
        <dbReference type="SAM" id="MobiDB-lite"/>
    </source>
</evidence>
<name>A0A9P5XG35_9AGAR</name>
<comment type="caution">
    <text evidence="3">The sequence shown here is derived from an EMBL/GenBank/DDBJ whole genome shotgun (WGS) entry which is preliminary data.</text>
</comment>
<evidence type="ECO:0000313" key="3">
    <source>
        <dbReference type="EMBL" id="KAF9450767.1"/>
    </source>
</evidence>
<evidence type="ECO:0000313" key="4">
    <source>
        <dbReference type="Proteomes" id="UP000807342"/>
    </source>
</evidence>
<feature type="domain" description="DUF6699" evidence="2">
    <location>
        <begin position="98"/>
        <end position="215"/>
    </location>
</feature>
<dbReference type="Pfam" id="PF20415">
    <property type="entry name" value="DUF6699"/>
    <property type="match status" value="1"/>
</dbReference>
<sequence>MQAQPSLNGPAYARGDDEAFTATNLSRRPRDWRADYSPKRGVSSYLPKIGRVRSDVEEYSDPVKRTIHPLLQFVPDSPPLAFDLRFKVVDGNAFLFQHLGRNYNEVDLAQLAVNPVAPMLRLYHSRLPWYIDVHQSHTTGVTVFDVLVQLSLQMQTPIHNRHYYNDTLDAADKIALGVRYKERTKGRVEEGRRGILQVDFLGEKFVLEGLVRGKQGMWEVKTRRLN</sequence>
<proteinExistence type="predicted"/>
<dbReference type="InterPro" id="IPR046522">
    <property type="entry name" value="DUF6699"/>
</dbReference>
<dbReference type="EMBL" id="MU151098">
    <property type="protein sequence ID" value="KAF9450767.1"/>
    <property type="molecule type" value="Genomic_DNA"/>
</dbReference>
<dbReference type="Proteomes" id="UP000807342">
    <property type="component" value="Unassembled WGS sequence"/>
</dbReference>
<gene>
    <name evidence="3" type="ORF">P691DRAFT_664674</name>
</gene>
<protein>
    <recommendedName>
        <fullName evidence="2">DUF6699 domain-containing protein</fullName>
    </recommendedName>
</protein>